<keyword evidence="3" id="KW-1185">Reference proteome</keyword>
<name>A0A453HL40_AEGTS</name>
<dbReference type="Proteomes" id="UP000015105">
    <property type="component" value="Chromosome 4D"/>
</dbReference>
<dbReference type="Gramene" id="AET4Gv20227100.4">
    <property type="protein sequence ID" value="AET4Gv20227100.4"/>
    <property type="gene ID" value="AET4Gv20227100"/>
</dbReference>
<evidence type="ECO:0000313" key="2">
    <source>
        <dbReference type="EnsemblPlants" id="AET4Gv20227100.4"/>
    </source>
</evidence>
<feature type="signal peptide" evidence="1">
    <location>
        <begin position="1"/>
        <end position="20"/>
    </location>
</feature>
<reference evidence="2" key="4">
    <citation type="submission" date="2019-03" db="UniProtKB">
        <authorList>
            <consortium name="EnsemblPlants"/>
        </authorList>
    </citation>
    <scope>IDENTIFICATION</scope>
</reference>
<organism evidence="2 3">
    <name type="scientific">Aegilops tauschii subsp. strangulata</name>
    <name type="common">Goatgrass</name>
    <dbReference type="NCBI Taxonomy" id="200361"/>
    <lineage>
        <taxon>Eukaryota</taxon>
        <taxon>Viridiplantae</taxon>
        <taxon>Streptophyta</taxon>
        <taxon>Embryophyta</taxon>
        <taxon>Tracheophyta</taxon>
        <taxon>Spermatophyta</taxon>
        <taxon>Magnoliopsida</taxon>
        <taxon>Liliopsida</taxon>
        <taxon>Poales</taxon>
        <taxon>Poaceae</taxon>
        <taxon>BOP clade</taxon>
        <taxon>Pooideae</taxon>
        <taxon>Triticodae</taxon>
        <taxon>Triticeae</taxon>
        <taxon>Triticinae</taxon>
        <taxon>Aegilops</taxon>
    </lineage>
</organism>
<reference evidence="2" key="5">
    <citation type="journal article" date="2021" name="G3 (Bethesda)">
        <title>Aegilops tauschii genome assembly Aet v5.0 features greater sequence contiguity and improved annotation.</title>
        <authorList>
            <person name="Wang L."/>
            <person name="Zhu T."/>
            <person name="Rodriguez J.C."/>
            <person name="Deal K.R."/>
            <person name="Dubcovsky J."/>
            <person name="McGuire P.E."/>
            <person name="Lux T."/>
            <person name="Spannagl M."/>
            <person name="Mayer K.F.X."/>
            <person name="Baldrich P."/>
            <person name="Meyers B.C."/>
            <person name="Huo N."/>
            <person name="Gu Y.Q."/>
            <person name="Zhou H."/>
            <person name="Devos K.M."/>
            <person name="Bennetzen J.L."/>
            <person name="Unver T."/>
            <person name="Budak H."/>
            <person name="Gulick P.J."/>
            <person name="Galiba G."/>
            <person name="Kalapos B."/>
            <person name="Nelson D.R."/>
            <person name="Li P."/>
            <person name="You F.M."/>
            <person name="Luo M.C."/>
            <person name="Dvorak J."/>
        </authorList>
    </citation>
    <scope>NUCLEOTIDE SEQUENCE [LARGE SCALE GENOMIC DNA]</scope>
    <source>
        <strain evidence="2">cv. AL8/78</strain>
    </source>
</reference>
<keyword evidence="1" id="KW-0732">Signal</keyword>
<protein>
    <recommendedName>
        <fullName evidence="4">Secreted protein</fullName>
    </recommendedName>
</protein>
<proteinExistence type="predicted"/>
<sequence length="111" mass="12575">CPSDLIFLLLLLLSTSISSPSLFPSLTTTSFIKPAWTARCFRRDFLPFFPPPSVPVVSPFLSSCFFSRAPFCMLALDDCSNFKQGRQFEVFPWRCPNLESIVPLHPTAQRQ</sequence>
<reference evidence="3" key="1">
    <citation type="journal article" date="2014" name="Science">
        <title>Ancient hybridizations among the ancestral genomes of bread wheat.</title>
        <authorList>
            <consortium name="International Wheat Genome Sequencing Consortium,"/>
            <person name="Marcussen T."/>
            <person name="Sandve S.R."/>
            <person name="Heier L."/>
            <person name="Spannagl M."/>
            <person name="Pfeifer M."/>
            <person name="Jakobsen K.S."/>
            <person name="Wulff B.B."/>
            <person name="Steuernagel B."/>
            <person name="Mayer K.F."/>
            <person name="Olsen O.A."/>
        </authorList>
    </citation>
    <scope>NUCLEOTIDE SEQUENCE [LARGE SCALE GENOMIC DNA]</scope>
    <source>
        <strain evidence="3">cv. AL8/78</strain>
    </source>
</reference>
<feature type="chain" id="PRO_5019558312" description="Secreted protein" evidence="1">
    <location>
        <begin position="21"/>
        <end position="111"/>
    </location>
</feature>
<evidence type="ECO:0000256" key="1">
    <source>
        <dbReference type="SAM" id="SignalP"/>
    </source>
</evidence>
<dbReference type="AlphaFoldDB" id="A0A453HL40"/>
<reference evidence="2" key="3">
    <citation type="journal article" date="2017" name="Nature">
        <title>Genome sequence of the progenitor of the wheat D genome Aegilops tauschii.</title>
        <authorList>
            <person name="Luo M.C."/>
            <person name="Gu Y.Q."/>
            <person name="Puiu D."/>
            <person name="Wang H."/>
            <person name="Twardziok S.O."/>
            <person name="Deal K.R."/>
            <person name="Huo N."/>
            <person name="Zhu T."/>
            <person name="Wang L."/>
            <person name="Wang Y."/>
            <person name="McGuire P.E."/>
            <person name="Liu S."/>
            <person name="Long H."/>
            <person name="Ramasamy R.K."/>
            <person name="Rodriguez J.C."/>
            <person name="Van S.L."/>
            <person name="Yuan L."/>
            <person name="Wang Z."/>
            <person name="Xia Z."/>
            <person name="Xiao L."/>
            <person name="Anderson O.D."/>
            <person name="Ouyang S."/>
            <person name="Liang Y."/>
            <person name="Zimin A.V."/>
            <person name="Pertea G."/>
            <person name="Qi P."/>
            <person name="Bennetzen J.L."/>
            <person name="Dai X."/>
            <person name="Dawson M.W."/>
            <person name="Muller H.G."/>
            <person name="Kugler K."/>
            <person name="Rivarola-Duarte L."/>
            <person name="Spannagl M."/>
            <person name="Mayer K.F.X."/>
            <person name="Lu F.H."/>
            <person name="Bevan M.W."/>
            <person name="Leroy P."/>
            <person name="Li P."/>
            <person name="You F.M."/>
            <person name="Sun Q."/>
            <person name="Liu Z."/>
            <person name="Lyons E."/>
            <person name="Wicker T."/>
            <person name="Salzberg S.L."/>
            <person name="Devos K.M."/>
            <person name="Dvorak J."/>
        </authorList>
    </citation>
    <scope>NUCLEOTIDE SEQUENCE [LARGE SCALE GENOMIC DNA]</scope>
    <source>
        <strain evidence="2">cv. AL8/78</strain>
    </source>
</reference>
<dbReference type="EnsemblPlants" id="AET4Gv20227100.4">
    <property type="protein sequence ID" value="AET4Gv20227100.4"/>
    <property type="gene ID" value="AET4Gv20227100"/>
</dbReference>
<reference evidence="3" key="2">
    <citation type="journal article" date="2017" name="Nat. Plants">
        <title>The Aegilops tauschii genome reveals multiple impacts of transposons.</title>
        <authorList>
            <person name="Zhao G."/>
            <person name="Zou C."/>
            <person name="Li K."/>
            <person name="Wang K."/>
            <person name="Li T."/>
            <person name="Gao L."/>
            <person name="Zhang X."/>
            <person name="Wang H."/>
            <person name="Yang Z."/>
            <person name="Liu X."/>
            <person name="Jiang W."/>
            <person name="Mao L."/>
            <person name="Kong X."/>
            <person name="Jiao Y."/>
            <person name="Jia J."/>
        </authorList>
    </citation>
    <scope>NUCLEOTIDE SEQUENCE [LARGE SCALE GENOMIC DNA]</scope>
    <source>
        <strain evidence="3">cv. AL8/78</strain>
    </source>
</reference>
<evidence type="ECO:0000313" key="3">
    <source>
        <dbReference type="Proteomes" id="UP000015105"/>
    </source>
</evidence>
<accession>A0A453HL40</accession>
<evidence type="ECO:0008006" key="4">
    <source>
        <dbReference type="Google" id="ProtNLM"/>
    </source>
</evidence>